<keyword evidence="3" id="KW-1185">Reference proteome</keyword>
<name>D0LFH4_GORB4</name>
<evidence type="ECO:0000313" key="2">
    <source>
        <dbReference type="EMBL" id="ACY24023.1"/>
    </source>
</evidence>
<gene>
    <name evidence="2" type="ORF">Gbro_4910</name>
</gene>
<accession>D0LFH4</accession>
<sequence>MLWVLAAVFIVIAAVVLVGIAGRFLLRSFDDSMSSVWVTEDTDDAGRIAEAMGVRLNGSAVDYGQVTSQFQGSPMAYLVAKADNEVLRDRVIRQSRLQCATTDPATIAALRPTSRHGPPPSPSLMTCTRPPTVGYDATVPTGERGGDLTVWFDPKAGDRSTWLYISAVP</sequence>
<dbReference type="HOGENOM" id="CLU_1576279_0_0_11"/>
<keyword evidence="1" id="KW-0812">Transmembrane</keyword>
<dbReference type="AlphaFoldDB" id="D0LFH4"/>
<geneLocation type="plasmid" evidence="2 3">
    <name>pGBRO01</name>
</geneLocation>
<dbReference type="KEGG" id="gbr:Gbro_4910"/>
<keyword evidence="2" id="KW-0614">Plasmid</keyword>
<keyword evidence="1" id="KW-1133">Transmembrane helix</keyword>
<dbReference type="eggNOG" id="ENOG5031WAE">
    <property type="taxonomic scope" value="Bacteria"/>
</dbReference>
<evidence type="ECO:0000256" key="1">
    <source>
        <dbReference type="SAM" id="Phobius"/>
    </source>
</evidence>
<reference evidence="2 3" key="1">
    <citation type="journal article" date="2010" name="Stand. Genomic Sci.">
        <title>Complete genome sequence of Gordonia bronchialis type strain (3410).</title>
        <authorList>
            <person name="Ivanova N."/>
            <person name="Sikorski J."/>
            <person name="Jando M."/>
            <person name="Lapidus A."/>
            <person name="Nolan M."/>
            <person name="Lucas S."/>
            <person name="Del Rio T.G."/>
            <person name="Tice H."/>
            <person name="Copeland A."/>
            <person name="Cheng J.F."/>
            <person name="Chen F."/>
            <person name="Bruce D."/>
            <person name="Goodwin L."/>
            <person name="Pitluck S."/>
            <person name="Mavromatis K."/>
            <person name="Ovchinnikova G."/>
            <person name="Pati A."/>
            <person name="Chen A."/>
            <person name="Palaniappan K."/>
            <person name="Land M."/>
            <person name="Hauser L."/>
            <person name="Chang Y.J."/>
            <person name="Jeffries C.D."/>
            <person name="Chain P."/>
            <person name="Saunders E."/>
            <person name="Han C."/>
            <person name="Detter J.C."/>
            <person name="Brettin T."/>
            <person name="Rohde M."/>
            <person name="Goker M."/>
            <person name="Bristow J."/>
            <person name="Eisen J.A."/>
            <person name="Markowitz V."/>
            <person name="Hugenholtz P."/>
            <person name="Klenk H.P."/>
            <person name="Kyrpides N.C."/>
        </authorList>
    </citation>
    <scope>NUCLEOTIDE SEQUENCE [LARGE SCALE GENOMIC DNA]</scope>
    <source>
        <strain evidence="3">ATCC 25592 / DSM 43247 / BCRC 13721 / JCM 3198 / KCTC 3076 / NBRC 16047 / NCTC 10667</strain>
        <plasmid evidence="3">pGBRO01</plasmid>
    </source>
</reference>
<dbReference type="EMBL" id="CP001803">
    <property type="protein sequence ID" value="ACY24023.1"/>
    <property type="molecule type" value="Genomic_DNA"/>
</dbReference>
<keyword evidence="1" id="KW-0472">Membrane</keyword>
<dbReference type="Proteomes" id="UP000001219">
    <property type="component" value="Plasmid pGBRO01"/>
</dbReference>
<protein>
    <submittedName>
        <fullName evidence="2">Uncharacterized protein</fullName>
    </submittedName>
</protein>
<organism evidence="2 3">
    <name type="scientific">Gordonia bronchialis (strain ATCC 25592 / DSM 43247 / BCRC 13721 / JCM 3198 / KCTC 3076 / NBRC 16047 / NCTC 10667)</name>
    <name type="common">Rhodococcus bronchialis</name>
    <dbReference type="NCBI Taxonomy" id="526226"/>
    <lineage>
        <taxon>Bacteria</taxon>
        <taxon>Bacillati</taxon>
        <taxon>Actinomycetota</taxon>
        <taxon>Actinomycetes</taxon>
        <taxon>Mycobacteriales</taxon>
        <taxon>Gordoniaceae</taxon>
        <taxon>Gordonia</taxon>
    </lineage>
</organism>
<feature type="transmembrane region" description="Helical" evidence="1">
    <location>
        <begin position="6"/>
        <end position="26"/>
    </location>
</feature>
<evidence type="ECO:0000313" key="3">
    <source>
        <dbReference type="Proteomes" id="UP000001219"/>
    </source>
</evidence>
<proteinExistence type="predicted"/>